<keyword evidence="3" id="KW-1185">Reference proteome</keyword>
<proteinExistence type="predicted"/>
<dbReference type="Proteomes" id="UP001168972">
    <property type="component" value="Unassembled WGS sequence"/>
</dbReference>
<feature type="non-terminal residue" evidence="2">
    <location>
        <position position="1"/>
    </location>
</feature>
<evidence type="ECO:0000256" key="1">
    <source>
        <dbReference type="SAM" id="MobiDB-lite"/>
    </source>
</evidence>
<sequence>TKRRIDRNGSRRDESNRDSKYSGNPIRPTTSNVDQGNTSNNTIPSTHNSQYPSRSPIPTTS</sequence>
<accession>A0AA39FH25</accession>
<feature type="compositionally biased region" description="Basic and acidic residues" evidence="1">
    <location>
        <begin position="1"/>
        <end position="20"/>
    </location>
</feature>
<feature type="non-terminal residue" evidence="2">
    <location>
        <position position="61"/>
    </location>
</feature>
<gene>
    <name evidence="2" type="ORF">PV327_011711</name>
</gene>
<reference evidence="2" key="2">
    <citation type="submission" date="2023-03" db="EMBL/GenBank/DDBJ databases">
        <authorList>
            <person name="Inwood S.N."/>
            <person name="Skelly J.G."/>
            <person name="Guhlin J."/>
            <person name="Harrop T.W.R."/>
            <person name="Goldson S.G."/>
            <person name="Dearden P.K."/>
        </authorList>
    </citation>
    <scope>NUCLEOTIDE SEQUENCE</scope>
    <source>
        <strain evidence="2">Lincoln</strain>
        <tissue evidence="2">Whole body</tissue>
    </source>
</reference>
<evidence type="ECO:0000313" key="2">
    <source>
        <dbReference type="EMBL" id="KAK0169204.1"/>
    </source>
</evidence>
<name>A0AA39FH25_MICHY</name>
<feature type="compositionally biased region" description="Polar residues" evidence="1">
    <location>
        <begin position="27"/>
        <end position="61"/>
    </location>
</feature>
<dbReference type="AlphaFoldDB" id="A0AA39FH25"/>
<evidence type="ECO:0000313" key="3">
    <source>
        <dbReference type="Proteomes" id="UP001168972"/>
    </source>
</evidence>
<feature type="region of interest" description="Disordered" evidence="1">
    <location>
        <begin position="1"/>
        <end position="61"/>
    </location>
</feature>
<organism evidence="2 3">
    <name type="scientific">Microctonus hyperodae</name>
    <name type="common">Parasitoid wasp</name>
    <dbReference type="NCBI Taxonomy" id="165561"/>
    <lineage>
        <taxon>Eukaryota</taxon>
        <taxon>Metazoa</taxon>
        <taxon>Ecdysozoa</taxon>
        <taxon>Arthropoda</taxon>
        <taxon>Hexapoda</taxon>
        <taxon>Insecta</taxon>
        <taxon>Pterygota</taxon>
        <taxon>Neoptera</taxon>
        <taxon>Endopterygota</taxon>
        <taxon>Hymenoptera</taxon>
        <taxon>Apocrita</taxon>
        <taxon>Ichneumonoidea</taxon>
        <taxon>Braconidae</taxon>
        <taxon>Euphorinae</taxon>
        <taxon>Microctonus</taxon>
    </lineage>
</organism>
<reference evidence="2" key="1">
    <citation type="journal article" date="2023" name="bioRxiv">
        <title>Scaffold-level genome assemblies of two parasitoid biocontrol wasps reveal the parthenogenesis mechanism and an associated novel virus.</title>
        <authorList>
            <person name="Inwood S."/>
            <person name="Skelly J."/>
            <person name="Guhlin J."/>
            <person name="Harrop T."/>
            <person name="Goldson S."/>
            <person name="Dearden P."/>
        </authorList>
    </citation>
    <scope>NUCLEOTIDE SEQUENCE</scope>
    <source>
        <strain evidence="2">Lincoln</strain>
        <tissue evidence="2">Whole body</tissue>
    </source>
</reference>
<comment type="caution">
    <text evidence="2">The sequence shown here is derived from an EMBL/GenBank/DDBJ whole genome shotgun (WGS) entry which is preliminary data.</text>
</comment>
<dbReference type="EMBL" id="JAQQBR010001700">
    <property type="protein sequence ID" value="KAK0169204.1"/>
    <property type="molecule type" value="Genomic_DNA"/>
</dbReference>
<protein>
    <submittedName>
        <fullName evidence="2">Uncharacterized protein</fullName>
    </submittedName>
</protein>